<dbReference type="Pfam" id="PF02518">
    <property type="entry name" value="HATPase_c"/>
    <property type="match status" value="1"/>
</dbReference>
<dbReference type="RefSeq" id="WP_284680169.1">
    <property type="nucleotide sequence ID" value="NZ_CP060096.1"/>
</dbReference>
<evidence type="ECO:0000256" key="13">
    <source>
        <dbReference type="ARBA" id="ARBA00023136"/>
    </source>
</evidence>
<dbReference type="PANTHER" id="PTHR45528">
    <property type="entry name" value="SENSOR HISTIDINE KINASE CPXA"/>
    <property type="match status" value="1"/>
</dbReference>
<dbReference type="AlphaFoldDB" id="A0A975AVX8"/>
<dbReference type="InterPro" id="IPR004358">
    <property type="entry name" value="Sig_transdc_His_kin-like_C"/>
</dbReference>
<dbReference type="SUPFAM" id="SSF158472">
    <property type="entry name" value="HAMP domain-like"/>
    <property type="match status" value="1"/>
</dbReference>
<feature type="transmembrane region" description="Helical" evidence="14">
    <location>
        <begin position="12"/>
        <end position="33"/>
    </location>
</feature>
<keyword evidence="13 14" id="KW-0472">Membrane</keyword>
<dbReference type="InterPro" id="IPR036890">
    <property type="entry name" value="HATPase_C_sf"/>
</dbReference>
<dbReference type="InterPro" id="IPR003594">
    <property type="entry name" value="HATPase_dom"/>
</dbReference>
<keyword evidence="12" id="KW-0902">Two-component regulatory system</keyword>
<evidence type="ECO:0000256" key="10">
    <source>
        <dbReference type="ARBA" id="ARBA00022840"/>
    </source>
</evidence>
<evidence type="ECO:0000256" key="14">
    <source>
        <dbReference type="SAM" id="Phobius"/>
    </source>
</evidence>
<dbReference type="InterPro" id="IPR003660">
    <property type="entry name" value="HAMP_dom"/>
</dbReference>
<evidence type="ECO:0000256" key="11">
    <source>
        <dbReference type="ARBA" id="ARBA00022989"/>
    </source>
</evidence>
<dbReference type="Gene3D" id="6.10.340.10">
    <property type="match status" value="1"/>
</dbReference>
<dbReference type="PANTHER" id="PTHR45528:SF1">
    <property type="entry name" value="SENSOR HISTIDINE KINASE CPXA"/>
    <property type="match status" value="1"/>
</dbReference>
<comment type="subcellular location">
    <subcellularLocation>
        <location evidence="2">Cell membrane</location>
        <topology evidence="2">Multi-pass membrane protein</topology>
    </subcellularLocation>
</comment>
<evidence type="ECO:0000313" key="17">
    <source>
        <dbReference type="EMBL" id="QSZ27469.1"/>
    </source>
</evidence>
<comment type="catalytic activity">
    <reaction evidence="1">
        <text>ATP + protein L-histidine = ADP + protein N-phospho-L-histidine.</text>
        <dbReference type="EC" id="2.7.13.3"/>
    </reaction>
</comment>
<dbReference type="EMBL" id="CP060096">
    <property type="protein sequence ID" value="QSZ27469.1"/>
    <property type="molecule type" value="Genomic_DNA"/>
</dbReference>
<dbReference type="SMART" id="SM00388">
    <property type="entry name" value="HisKA"/>
    <property type="match status" value="1"/>
</dbReference>
<dbReference type="PROSITE" id="PS50109">
    <property type="entry name" value="HIS_KIN"/>
    <property type="match status" value="1"/>
</dbReference>
<keyword evidence="11 14" id="KW-1133">Transmembrane helix</keyword>
<dbReference type="SMART" id="SM00387">
    <property type="entry name" value="HATPase_c"/>
    <property type="match status" value="1"/>
</dbReference>
<feature type="domain" description="HAMP" evidence="16">
    <location>
        <begin position="194"/>
        <end position="246"/>
    </location>
</feature>
<dbReference type="SUPFAM" id="SSF55874">
    <property type="entry name" value="ATPase domain of HSP90 chaperone/DNA topoisomerase II/histidine kinase"/>
    <property type="match status" value="1"/>
</dbReference>
<dbReference type="PROSITE" id="PS50885">
    <property type="entry name" value="HAMP"/>
    <property type="match status" value="1"/>
</dbReference>
<dbReference type="CDD" id="cd06225">
    <property type="entry name" value="HAMP"/>
    <property type="match status" value="1"/>
</dbReference>
<dbReference type="GO" id="GO:0000155">
    <property type="term" value="F:phosphorelay sensor kinase activity"/>
    <property type="evidence" value="ECO:0007669"/>
    <property type="project" value="InterPro"/>
</dbReference>
<dbReference type="InterPro" id="IPR036097">
    <property type="entry name" value="HisK_dim/P_sf"/>
</dbReference>
<evidence type="ECO:0000256" key="7">
    <source>
        <dbReference type="ARBA" id="ARBA00022692"/>
    </source>
</evidence>
<keyword evidence="5" id="KW-0597">Phosphoprotein</keyword>
<protein>
    <recommendedName>
        <fullName evidence="3">histidine kinase</fullName>
        <ecNumber evidence="3">2.7.13.3</ecNumber>
    </recommendedName>
</protein>
<dbReference type="Pfam" id="PF00672">
    <property type="entry name" value="HAMP"/>
    <property type="match status" value="1"/>
</dbReference>
<evidence type="ECO:0000256" key="9">
    <source>
        <dbReference type="ARBA" id="ARBA00022777"/>
    </source>
</evidence>
<organism evidence="17 18">
    <name type="scientific">Aceticella autotrophica</name>
    <dbReference type="NCBI Taxonomy" id="2755338"/>
    <lineage>
        <taxon>Bacteria</taxon>
        <taxon>Bacillati</taxon>
        <taxon>Bacillota</taxon>
        <taxon>Clostridia</taxon>
        <taxon>Thermoanaerobacterales</taxon>
        <taxon>Thermoanaerobacteraceae</taxon>
        <taxon>Aceticella</taxon>
    </lineage>
</organism>
<dbReference type="PRINTS" id="PR00344">
    <property type="entry name" value="BCTRLSENSOR"/>
</dbReference>
<dbReference type="FunFam" id="3.30.565.10:FF:000006">
    <property type="entry name" value="Sensor histidine kinase WalK"/>
    <property type="match status" value="1"/>
</dbReference>
<keyword evidence="18" id="KW-1185">Reference proteome</keyword>
<evidence type="ECO:0000256" key="8">
    <source>
        <dbReference type="ARBA" id="ARBA00022741"/>
    </source>
</evidence>
<dbReference type="SMART" id="SM00304">
    <property type="entry name" value="HAMP"/>
    <property type="match status" value="1"/>
</dbReference>
<dbReference type="KEGG" id="aaut:ACETAC_00615"/>
<keyword evidence="9" id="KW-0418">Kinase</keyword>
<feature type="transmembrane region" description="Helical" evidence="14">
    <location>
        <begin position="170"/>
        <end position="193"/>
    </location>
</feature>
<keyword evidence="10" id="KW-0067">ATP-binding</keyword>
<name>A0A975AVX8_9THEO</name>
<keyword evidence="7 14" id="KW-0812">Transmembrane</keyword>
<dbReference type="GO" id="GO:0005886">
    <property type="term" value="C:plasma membrane"/>
    <property type="evidence" value="ECO:0007669"/>
    <property type="project" value="UniProtKB-SubCell"/>
</dbReference>
<dbReference type="SUPFAM" id="SSF47384">
    <property type="entry name" value="Homodimeric domain of signal transducing histidine kinase"/>
    <property type="match status" value="1"/>
</dbReference>
<dbReference type="InterPro" id="IPR005467">
    <property type="entry name" value="His_kinase_dom"/>
</dbReference>
<evidence type="ECO:0000256" key="1">
    <source>
        <dbReference type="ARBA" id="ARBA00000085"/>
    </source>
</evidence>
<sequence>MAKNRLFKKLFITNILIILITMIILSGFFYLMFQNYYFAEKEKIMIEEGQQLNMIISGFTVGDVDVDKLNQELSVVDRLINATIWIVSRDGLIYSQSSHLEKNWVGITLSKDEIENILKGHTIIKRGYFGGRFSQPVLTVGLPLKISGSIKGAIFMHAPILEMNKTLMNIFFIMIISMVIAIFIGGILISFASKKISEPLKEMSSAALKMAKGDFSTKIQVAGDDEITDLAISFNKMSRELEQMEDVRKEFVANVSHELRSPLTTIQGYIDGIIDGTIPQDSLIKYLKIVQEETRRMSRLISGLLDITKMESGKFPLYITDFDINELIRITIIKMESRINEKRVHVKVDFDYDKNIVQGDKDKIEQVLTNLFDNAIKFSEVNGYIHVYTERKGSKLYITIHNMGEIIPEEDIEHIWDKLYKVDKSRSGNTGAGLGLYIVKNIINKHDEEIWAESKENEGTTITFTMKLKND</sequence>
<dbReference type="FunFam" id="1.10.287.130:FF:000001">
    <property type="entry name" value="Two-component sensor histidine kinase"/>
    <property type="match status" value="1"/>
</dbReference>
<dbReference type="Pfam" id="PF00512">
    <property type="entry name" value="HisKA"/>
    <property type="match status" value="1"/>
</dbReference>
<evidence type="ECO:0000313" key="18">
    <source>
        <dbReference type="Proteomes" id="UP000671913"/>
    </source>
</evidence>
<dbReference type="Gene3D" id="3.30.565.10">
    <property type="entry name" value="Histidine kinase-like ATPase, C-terminal domain"/>
    <property type="match status" value="1"/>
</dbReference>
<evidence type="ECO:0000259" key="15">
    <source>
        <dbReference type="PROSITE" id="PS50109"/>
    </source>
</evidence>
<keyword evidence="8" id="KW-0547">Nucleotide-binding</keyword>
<evidence type="ECO:0000256" key="6">
    <source>
        <dbReference type="ARBA" id="ARBA00022679"/>
    </source>
</evidence>
<keyword evidence="6" id="KW-0808">Transferase</keyword>
<keyword evidence="4" id="KW-1003">Cell membrane</keyword>
<accession>A0A975AVX8</accession>
<evidence type="ECO:0000256" key="5">
    <source>
        <dbReference type="ARBA" id="ARBA00022553"/>
    </source>
</evidence>
<evidence type="ECO:0000256" key="3">
    <source>
        <dbReference type="ARBA" id="ARBA00012438"/>
    </source>
</evidence>
<feature type="domain" description="Histidine kinase" evidence="15">
    <location>
        <begin position="254"/>
        <end position="470"/>
    </location>
</feature>
<dbReference type="GO" id="GO:0005524">
    <property type="term" value="F:ATP binding"/>
    <property type="evidence" value="ECO:0007669"/>
    <property type="project" value="UniProtKB-KW"/>
</dbReference>
<proteinExistence type="predicted"/>
<evidence type="ECO:0000256" key="4">
    <source>
        <dbReference type="ARBA" id="ARBA00022475"/>
    </source>
</evidence>
<dbReference type="InterPro" id="IPR050398">
    <property type="entry name" value="HssS/ArlS-like"/>
</dbReference>
<dbReference type="CDD" id="cd00082">
    <property type="entry name" value="HisKA"/>
    <property type="match status" value="1"/>
</dbReference>
<dbReference type="Proteomes" id="UP000671913">
    <property type="component" value="Chromosome"/>
</dbReference>
<evidence type="ECO:0000256" key="12">
    <source>
        <dbReference type="ARBA" id="ARBA00023012"/>
    </source>
</evidence>
<dbReference type="Gene3D" id="1.10.287.130">
    <property type="match status" value="1"/>
</dbReference>
<reference evidence="17" key="1">
    <citation type="submission" date="2020-08" db="EMBL/GenBank/DDBJ databases">
        <title>Genomic insights into the carbon and energy metabolism of the first obligate autotrophic acetogenic bacterium Aceticella autotrophica gen. nov., sp. nov.</title>
        <authorList>
            <person name="Toshchakov S.V."/>
            <person name="Elcheninov A.G."/>
            <person name="Kublanov I.V."/>
            <person name="Frolov E.N."/>
            <person name="Lebedinsky A.V."/>
        </authorList>
    </citation>
    <scope>NUCLEOTIDE SEQUENCE</scope>
    <source>
        <strain evidence="17">3443-3Ac</strain>
    </source>
</reference>
<dbReference type="EC" id="2.7.13.3" evidence="3"/>
<evidence type="ECO:0000259" key="16">
    <source>
        <dbReference type="PROSITE" id="PS50885"/>
    </source>
</evidence>
<gene>
    <name evidence="17" type="ORF">ACETAC_00615</name>
</gene>
<evidence type="ECO:0000256" key="2">
    <source>
        <dbReference type="ARBA" id="ARBA00004651"/>
    </source>
</evidence>
<dbReference type="InterPro" id="IPR003661">
    <property type="entry name" value="HisK_dim/P_dom"/>
</dbReference>